<protein>
    <submittedName>
        <fullName evidence="2">Uncharacterized protein</fullName>
    </submittedName>
</protein>
<comment type="caution">
    <text evidence="2">The sequence shown here is derived from an EMBL/GenBank/DDBJ whole genome shotgun (WGS) entry which is preliminary data.</text>
</comment>
<name>A0A4Z2ET70_9TELE</name>
<feature type="region of interest" description="Disordered" evidence="1">
    <location>
        <begin position="1"/>
        <end position="33"/>
    </location>
</feature>
<dbReference type="EMBL" id="SRLO01003334">
    <property type="protein sequence ID" value="TNN31574.1"/>
    <property type="molecule type" value="Genomic_DNA"/>
</dbReference>
<gene>
    <name evidence="2" type="ORF">EYF80_058274</name>
</gene>
<proteinExistence type="predicted"/>
<accession>A0A4Z2ET70</accession>
<reference evidence="2 3" key="1">
    <citation type="submission" date="2019-03" db="EMBL/GenBank/DDBJ databases">
        <title>First draft genome of Liparis tanakae, snailfish: a comprehensive survey of snailfish specific genes.</title>
        <authorList>
            <person name="Kim W."/>
            <person name="Song I."/>
            <person name="Jeong J.-H."/>
            <person name="Kim D."/>
            <person name="Kim S."/>
            <person name="Ryu S."/>
            <person name="Song J.Y."/>
            <person name="Lee S.K."/>
        </authorList>
    </citation>
    <scope>NUCLEOTIDE SEQUENCE [LARGE SCALE GENOMIC DNA]</scope>
    <source>
        <tissue evidence="2">Muscle</tissue>
    </source>
</reference>
<evidence type="ECO:0000313" key="3">
    <source>
        <dbReference type="Proteomes" id="UP000314294"/>
    </source>
</evidence>
<evidence type="ECO:0000256" key="1">
    <source>
        <dbReference type="SAM" id="MobiDB-lite"/>
    </source>
</evidence>
<evidence type="ECO:0000313" key="2">
    <source>
        <dbReference type="EMBL" id="TNN31574.1"/>
    </source>
</evidence>
<organism evidence="2 3">
    <name type="scientific">Liparis tanakae</name>
    <name type="common">Tanaka's snailfish</name>
    <dbReference type="NCBI Taxonomy" id="230148"/>
    <lineage>
        <taxon>Eukaryota</taxon>
        <taxon>Metazoa</taxon>
        <taxon>Chordata</taxon>
        <taxon>Craniata</taxon>
        <taxon>Vertebrata</taxon>
        <taxon>Euteleostomi</taxon>
        <taxon>Actinopterygii</taxon>
        <taxon>Neopterygii</taxon>
        <taxon>Teleostei</taxon>
        <taxon>Neoteleostei</taxon>
        <taxon>Acanthomorphata</taxon>
        <taxon>Eupercaria</taxon>
        <taxon>Perciformes</taxon>
        <taxon>Cottioidei</taxon>
        <taxon>Cottales</taxon>
        <taxon>Liparidae</taxon>
        <taxon>Liparis</taxon>
    </lineage>
</organism>
<dbReference type="Proteomes" id="UP000314294">
    <property type="component" value="Unassembled WGS sequence"/>
</dbReference>
<sequence>MLNSPAQHITHQDLYQGSAATETRGANATQRKYTGPDFMDFDGGYGTAMIPRLKPVCDARGWNPEFPILACRLADNAPAPMPIPAVVGTVNRSLPLH</sequence>
<keyword evidence="3" id="KW-1185">Reference proteome</keyword>
<feature type="compositionally biased region" description="Polar residues" evidence="1">
    <location>
        <begin position="1"/>
        <end position="32"/>
    </location>
</feature>
<dbReference type="AlphaFoldDB" id="A0A4Z2ET70"/>